<dbReference type="InterPro" id="IPR001841">
    <property type="entry name" value="Znf_RING"/>
</dbReference>
<gene>
    <name evidence="2" type="primary">WBGene00273358</name>
</gene>
<feature type="region of interest" description="Disordered" evidence="1">
    <location>
        <begin position="197"/>
        <end position="245"/>
    </location>
</feature>
<reference evidence="2" key="2">
    <citation type="submission" date="2022-06" db="UniProtKB">
        <authorList>
            <consortium name="EnsemblMetazoa"/>
        </authorList>
    </citation>
    <scope>IDENTIFICATION</scope>
    <source>
        <strain evidence="2">PS312</strain>
    </source>
</reference>
<keyword evidence="3" id="KW-1185">Reference proteome</keyword>
<dbReference type="OrthoDB" id="421951at2759"/>
<proteinExistence type="predicted"/>
<evidence type="ECO:0000313" key="3">
    <source>
        <dbReference type="Proteomes" id="UP000005239"/>
    </source>
</evidence>
<dbReference type="AlphaFoldDB" id="A0A2A6C861"/>
<dbReference type="SMART" id="SM00184">
    <property type="entry name" value="RING"/>
    <property type="match status" value="1"/>
</dbReference>
<dbReference type="PANTHER" id="PTHR16450:SF1">
    <property type="entry name" value="PROTEIN CBG12045"/>
    <property type="match status" value="1"/>
</dbReference>
<accession>A0A2A6C861</accession>
<dbReference type="Pfam" id="PF14634">
    <property type="entry name" value="zf-RING_5"/>
    <property type="match status" value="1"/>
</dbReference>
<name>A0A2A6C861_PRIPA</name>
<feature type="compositionally biased region" description="Polar residues" evidence="1">
    <location>
        <begin position="96"/>
        <end position="108"/>
    </location>
</feature>
<reference evidence="3" key="1">
    <citation type="journal article" date="2008" name="Nat. Genet.">
        <title>The Pristionchus pacificus genome provides a unique perspective on nematode lifestyle and parasitism.</title>
        <authorList>
            <person name="Dieterich C."/>
            <person name="Clifton S.W."/>
            <person name="Schuster L.N."/>
            <person name="Chinwalla A."/>
            <person name="Delehaunty K."/>
            <person name="Dinkelacker I."/>
            <person name="Fulton L."/>
            <person name="Fulton R."/>
            <person name="Godfrey J."/>
            <person name="Minx P."/>
            <person name="Mitreva M."/>
            <person name="Roeseler W."/>
            <person name="Tian H."/>
            <person name="Witte H."/>
            <person name="Yang S.P."/>
            <person name="Wilson R.K."/>
            <person name="Sommer R.J."/>
        </authorList>
    </citation>
    <scope>NUCLEOTIDE SEQUENCE [LARGE SCALE GENOMIC DNA]</scope>
    <source>
        <strain evidence="3">PS312</strain>
    </source>
</reference>
<dbReference type="PROSITE" id="PS50089">
    <property type="entry name" value="ZF_RING_2"/>
    <property type="match status" value="1"/>
</dbReference>
<dbReference type="InterPro" id="IPR013083">
    <property type="entry name" value="Znf_RING/FYVE/PHD"/>
</dbReference>
<dbReference type="Gene3D" id="3.30.40.10">
    <property type="entry name" value="Zinc/RING finger domain, C3HC4 (zinc finger)"/>
    <property type="match status" value="1"/>
</dbReference>
<feature type="compositionally biased region" description="Low complexity" evidence="1">
    <location>
        <begin position="122"/>
        <end position="134"/>
    </location>
</feature>
<sequence length="462" mass="49169">MEPPGPTVPDPGSVPNDTTVSGETTVPDSTTVPGEPTLLEDATVPAETTVPHSTTEPHSTTAPQSTTEPDPDTVPDTNTASEEATVPNPHAVPKKTTVSGDTSVFESITETDSALESDSSTDSDSSTVSSEATVPNDATVPGEPSEPAETTATDFTVSDHTVYWGRSEMSVTAVGRSETSVLNDFALDTLFYGDERSLRGAPTTTSSESAESGSTTDSDSSNETETDSDPDDVHHPPPRPGRSRMTARIWTAIGADWDEDQILDEFKDRPDIAWRVRVEDDIRLLQIAIPSPYRELVEDLIGLENNYTGHTPNFSPVEYYQALGAAIDELHLPGVVEGPIERARRLRSLRAVDEQRSASAAAPEAFSRECGVCFTEEPGARAVLTACGHLTCAPCADTLADVRADGGGGRLVCPYCRANTGFVVLVEEEEEEEAGSATETGDNINIVDNDCPTSSCHLPPNY</sequence>
<feature type="compositionally biased region" description="Polar residues" evidence="1">
    <location>
        <begin position="50"/>
        <end position="65"/>
    </location>
</feature>
<dbReference type="EnsemblMetazoa" id="PPA34989.1">
    <property type="protein sequence ID" value="PPA34989.1"/>
    <property type="gene ID" value="WBGene00273358"/>
</dbReference>
<evidence type="ECO:0000256" key="1">
    <source>
        <dbReference type="SAM" id="MobiDB-lite"/>
    </source>
</evidence>
<feature type="compositionally biased region" description="Polar residues" evidence="1">
    <location>
        <begin position="15"/>
        <end position="32"/>
    </location>
</feature>
<evidence type="ECO:0000313" key="2">
    <source>
        <dbReference type="EnsemblMetazoa" id="PPA34989.1"/>
    </source>
</evidence>
<protein>
    <submittedName>
        <fullName evidence="2">RING-type domain-containing protein</fullName>
    </submittedName>
</protein>
<dbReference type="Proteomes" id="UP000005239">
    <property type="component" value="Unassembled WGS sequence"/>
</dbReference>
<dbReference type="SUPFAM" id="SSF57850">
    <property type="entry name" value="RING/U-box"/>
    <property type="match status" value="1"/>
</dbReference>
<feature type="compositionally biased region" description="Polar residues" evidence="1">
    <location>
        <begin position="148"/>
        <end position="157"/>
    </location>
</feature>
<feature type="compositionally biased region" description="Low complexity" evidence="1">
    <location>
        <begin position="203"/>
        <end position="219"/>
    </location>
</feature>
<feature type="compositionally biased region" description="Acidic residues" evidence="1">
    <location>
        <begin position="220"/>
        <end position="230"/>
    </location>
</feature>
<accession>A0A8R1UNT6</accession>
<feature type="region of interest" description="Disordered" evidence="1">
    <location>
        <begin position="1"/>
        <end position="157"/>
    </location>
</feature>
<organism evidence="2 3">
    <name type="scientific">Pristionchus pacificus</name>
    <name type="common">Parasitic nematode worm</name>
    <dbReference type="NCBI Taxonomy" id="54126"/>
    <lineage>
        <taxon>Eukaryota</taxon>
        <taxon>Metazoa</taxon>
        <taxon>Ecdysozoa</taxon>
        <taxon>Nematoda</taxon>
        <taxon>Chromadorea</taxon>
        <taxon>Rhabditida</taxon>
        <taxon>Rhabditina</taxon>
        <taxon>Diplogasteromorpha</taxon>
        <taxon>Diplogasteroidea</taxon>
        <taxon>Neodiplogasteridae</taxon>
        <taxon>Pristionchus</taxon>
    </lineage>
</organism>
<dbReference type="PANTHER" id="PTHR16450">
    <property type="entry name" value="RING FINGER PROTEIN 186"/>
    <property type="match status" value="1"/>
</dbReference>